<evidence type="ECO:0000313" key="1">
    <source>
        <dbReference type="Proteomes" id="UP000887562"/>
    </source>
</evidence>
<protein>
    <submittedName>
        <fullName evidence="2">Uncharacterized protein</fullName>
    </submittedName>
</protein>
<dbReference type="WBParaSite" id="maker-E.canG7_contigs_8372-snap-gene-0.16-mRNA-1">
    <property type="protein sequence ID" value="maker-E.canG7_contigs_8372-snap-gene-0.16-mRNA-1"/>
    <property type="gene ID" value="EcG7_04936"/>
</dbReference>
<organism evidence="1 2">
    <name type="scientific">Echinococcus canadensis</name>
    <dbReference type="NCBI Taxonomy" id="519352"/>
    <lineage>
        <taxon>Eukaryota</taxon>
        <taxon>Metazoa</taxon>
        <taxon>Spiralia</taxon>
        <taxon>Lophotrochozoa</taxon>
        <taxon>Platyhelminthes</taxon>
        <taxon>Cestoda</taxon>
        <taxon>Eucestoda</taxon>
        <taxon>Cyclophyllidea</taxon>
        <taxon>Taeniidae</taxon>
        <taxon>Echinococcus</taxon>
        <taxon>Echinococcus canadensis group</taxon>
    </lineage>
</organism>
<evidence type="ECO:0000313" key="2">
    <source>
        <dbReference type="WBParaSite" id="maker-E.canG7_contigs_8372-snap-gene-0.16-mRNA-1"/>
    </source>
</evidence>
<sequence length="1179" mass="132958">MDPETEVGFEELRKKVDLSALMVEGLGVKGNIPEDELIDFQDDVAPSGELIAENFKHVHKLSLLKNLKFDYVELVCKKTLPKSTQISLLKTPKHHPKSDEGRTTSNVFDAKRLHNGEFSEECYTRFKVSPKKMPSNPLVAEHHTDSLQIHSYADTSFTKAIRFTPMLSHYAAPGSLYLITIELNANLVPTVITSDVEDLKIAESRAYGFKNQKCVSKTTCSKNHLSLSYAAILSWLLSNVVDIADDFTEKIGFQTMASLQHKYSSEVSKSISTTKKVSVTLTTLIMLKEQYNLSELQEWVANTSVNQLIDGVSHYQDLWNPNNIPYCSSDHSLDSYVNIRPFNWPHNYESNQLESAFGEAVGMPGIFWSIHDPGTRDPVIQDSWTPTSDLINSAAQDLSDDVPMELDGEIYQGQPESTLITFDLPKNAMREKRNDYFIQIFSLLAGLQVRGLHLAGSRLGWLEDNQPVLAFLAHGPRARSITRWFGPRFDKQMPYSQVRSLEMNPKSWLISNIFTDIILLVSTEIESVGWIISIAFNKLGYRLIGLSANQTPHQLQRNINANMMDVLSKRFGGAHLDKLAKFISKPFTLLILRRPDALRFSASLLADLYNQYKWLRFSGSPSTVLSRNPSSIEELFFVTDYSKGLMDALDISYTHTLPELQLEGQFPQVDLPGEMPGPSDCPSFTFLVLLPIMTLDQLSNIEYYCNTMCTPEDEKVSLEVHQTLRFARLLDHLLGTPHVPAGRLRARCIAAKWIMTYDLSDRHWSLFKRMTGGRDLARFLPKHTPFTCQGTAIMLVHGAFLKRRINRAKSDLHFSLLHTENTTLVSALSSTFFEPKEVNLDSSALLQDGFDLPTEKLFCKKEPSFQVIHAKLTAITKTGRSCEVVDVEFGSSLPVSPNTYLSKLAALNDVLYNCGFRISEMVTRSSGKIILRLQRVNAIQWLTFLREDHHQSLKFLDEEATELSRVLKNLNVKITPHSSIPGNDMETEASQNGRGIGVFRVSRSNGNYSTLINDIEMIVLHDTDAIFLPPQETESDLSLDLSTARFARMGESRRIQGPGPLAMVLHFVEHHRFQMVAARMGYLGLPELKSLQSADIVNFAGEKVPDDGRNLLILIHNVPEQPSLHDHMRMDTNWNGILSAFTKDIYMSAKRFEAMKAAWIMKDYLLPGYVGAFVEGDVL</sequence>
<reference evidence="2" key="1">
    <citation type="submission" date="2022-11" db="UniProtKB">
        <authorList>
            <consortium name="WormBaseParasite"/>
        </authorList>
    </citation>
    <scope>IDENTIFICATION</scope>
</reference>
<keyword evidence="1" id="KW-1185">Reference proteome</keyword>
<proteinExistence type="predicted"/>
<accession>A0A915F0J4</accession>
<dbReference type="AlphaFoldDB" id="A0A915F0J4"/>
<dbReference type="Proteomes" id="UP000887562">
    <property type="component" value="Unplaced"/>
</dbReference>
<name>A0A915F0J4_9CEST</name>